<feature type="region of interest" description="Disordered" evidence="1">
    <location>
        <begin position="218"/>
        <end position="257"/>
    </location>
</feature>
<proteinExistence type="predicted"/>
<dbReference type="Proteomes" id="UP000887567">
    <property type="component" value="Unplaced"/>
</dbReference>
<dbReference type="RefSeq" id="XP_020895009.1">
    <property type="nucleotide sequence ID" value="XM_021039350.2"/>
</dbReference>
<feature type="compositionally biased region" description="Polar residues" evidence="1">
    <location>
        <begin position="8"/>
        <end position="18"/>
    </location>
</feature>
<name>A0A913WW56_EXADI</name>
<protein>
    <submittedName>
        <fullName evidence="2">Uncharacterized protein</fullName>
    </submittedName>
</protein>
<evidence type="ECO:0000256" key="1">
    <source>
        <dbReference type="SAM" id="MobiDB-lite"/>
    </source>
</evidence>
<keyword evidence="3" id="KW-1185">Reference proteome</keyword>
<evidence type="ECO:0000313" key="2">
    <source>
        <dbReference type="EnsemblMetazoa" id="XP_020895009.1"/>
    </source>
</evidence>
<organism evidence="2 3">
    <name type="scientific">Exaiptasia diaphana</name>
    <name type="common">Tropical sea anemone</name>
    <name type="synonym">Aiptasia pulchella</name>
    <dbReference type="NCBI Taxonomy" id="2652724"/>
    <lineage>
        <taxon>Eukaryota</taxon>
        <taxon>Metazoa</taxon>
        <taxon>Cnidaria</taxon>
        <taxon>Anthozoa</taxon>
        <taxon>Hexacorallia</taxon>
        <taxon>Actiniaria</taxon>
        <taxon>Aiptasiidae</taxon>
        <taxon>Exaiptasia</taxon>
    </lineage>
</organism>
<evidence type="ECO:0000313" key="3">
    <source>
        <dbReference type="Proteomes" id="UP000887567"/>
    </source>
</evidence>
<dbReference type="EnsemblMetazoa" id="XM_021039350.2">
    <property type="protein sequence ID" value="XP_020895009.1"/>
    <property type="gene ID" value="LOC110234010"/>
</dbReference>
<dbReference type="GeneID" id="110234010"/>
<dbReference type="KEGG" id="epa:110234010"/>
<sequence>MAKKHIRNQSTSPSTCFISSKDPAGITSHQKQESLVRCAKTSPDNCLTHARVNQLSSNPFQFVKTRFDDSANSLPRPLQTATGSEPVCQYHYYQTSTNRWMNQAEYKHQNINCWLENVLKNNQNKREEIEDFETEQITQDEEDEHLSIDDSSASCLLRAKRYKPYHACAKRDLPITDQNEMNCRQDKIMTLTTLITRHDEHKNGLKLCRNMDSDKQRLNTGKKTLRGPERGKNCQLQPNSSKSKANGKPAKEKKMTSFDIRNPNSIFLAVLEEEQLARRRLTGGWSCCATETLTGQQDELRVELENISAS</sequence>
<reference evidence="2" key="1">
    <citation type="submission" date="2022-11" db="UniProtKB">
        <authorList>
            <consortium name="EnsemblMetazoa"/>
        </authorList>
    </citation>
    <scope>IDENTIFICATION</scope>
</reference>
<feature type="compositionally biased region" description="Polar residues" evidence="1">
    <location>
        <begin position="234"/>
        <end position="244"/>
    </location>
</feature>
<dbReference type="AlphaFoldDB" id="A0A913WW56"/>
<accession>A0A913WW56</accession>
<feature type="region of interest" description="Disordered" evidence="1">
    <location>
        <begin position="1"/>
        <end position="23"/>
    </location>
</feature>